<dbReference type="EMBL" id="MXAN01000033">
    <property type="protein sequence ID" value="OPH37742.1"/>
    <property type="molecule type" value="Genomic_DNA"/>
</dbReference>
<name>A0A1V4GYM7_MORLA</name>
<protein>
    <submittedName>
        <fullName evidence="1">Uncharacterized protein</fullName>
    </submittedName>
</protein>
<keyword evidence="4" id="KW-1185">Reference proteome</keyword>
<evidence type="ECO:0000313" key="2">
    <source>
        <dbReference type="EMBL" id="STZ74892.1"/>
    </source>
</evidence>
<reference evidence="2 4" key="3">
    <citation type="submission" date="2018-06" db="EMBL/GenBank/DDBJ databases">
        <authorList>
            <consortium name="Pathogen Informatics"/>
            <person name="Doyle S."/>
        </authorList>
    </citation>
    <scope>NUCLEOTIDE SEQUENCE [LARGE SCALE GENOMIC DNA]</scope>
    <source>
        <strain evidence="2 4">NCTC7911</strain>
    </source>
</reference>
<dbReference type="Proteomes" id="UP000254107">
    <property type="component" value="Unassembled WGS sequence"/>
</dbReference>
<evidence type="ECO:0000313" key="4">
    <source>
        <dbReference type="Proteomes" id="UP000254107"/>
    </source>
</evidence>
<evidence type="ECO:0000313" key="3">
    <source>
        <dbReference type="Proteomes" id="UP000191025"/>
    </source>
</evidence>
<gene>
    <name evidence="1" type="ORF">B5J94_05125</name>
    <name evidence="2" type="ORF">NCTC7911_03073</name>
</gene>
<accession>A0A1V4GYM7</accession>
<proteinExistence type="predicted"/>
<reference evidence="3" key="1">
    <citation type="submission" date="2017-03" db="EMBL/GenBank/DDBJ databases">
        <title>Draft genome sequence of Moraxella equi CCUG 4950T type strain.</title>
        <authorList>
            <person name="Salva-Serra F."/>
            <person name="Engstrom-Jakobsson H."/>
            <person name="Thorell K."/>
            <person name="Jaen-Luchoro D."/>
            <person name="Gonzales-Siles L."/>
            <person name="Karlsson R."/>
            <person name="Yazdan S."/>
            <person name="Boulund F."/>
            <person name="Johnning A."/>
            <person name="Engstrand L."/>
            <person name="Kristiansson E."/>
            <person name="Moore E."/>
        </authorList>
    </citation>
    <scope>NUCLEOTIDE SEQUENCE [LARGE SCALE GENOMIC DNA]</scope>
    <source>
        <strain evidence="3">CCUG 4441</strain>
    </source>
</reference>
<dbReference type="Proteomes" id="UP000191025">
    <property type="component" value="Unassembled WGS sequence"/>
</dbReference>
<sequence>MLNESGVFMIEGVDIHNYYDSDYYGMSAYIFRYTNHGKNFLFTLPGCYFEEILKMMSESINSNYCLLLEKFIDAGLDFDFDFQNNELGGWWEIPDKNLLLENLKAIDFSNMSPDLINDDAEYYLDLIAEMHKTLIGYLDNSYKIFLHYM</sequence>
<organism evidence="1 3">
    <name type="scientific">Moraxella lacunata</name>
    <dbReference type="NCBI Taxonomy" id="477"/>
    <lineage>
        <taxon>Bacteria</taxon>
        <taxon>Pseudomonadati</taxon>
        <taxon>Pseudomonadota</taxon>
        <taxon>Gammaproteobacteria</taxon>
        <taxon>Moraxellales</taxon>
        <taxon>Moraxellaceae</taxon>
        <taxon>Moraxella</taxon>
    </lineage>
</organism>
<evidence type="ECO:0000313" key="1">
    <source>
        <dbReference type="EMBL" id="OPH37742.1"/>
    </source>
</evidence>
<dbReference type="EMBL" id="UGQC01000004">
    <property type="protein sequence ID" value="STZ74892.1"/>
    <property type="molecule type" value="Genomic_DNA"/>
</dbReference>
<dbReference type="AlphaFoldDB" id="A0A1V4GYM7"/>
<reference evidence="1" key="2">
    <citation type="submission" date="2017-03" db="EMBL/GenBank/DDBJ databases">
        <authorList>
            <person name="Afonso C.L."/>
            <person name="Miller P.J."/>
            <person name="Scott M.A."/>
            <person name="Spackman E."/>
            <person name="Goraichik I."/>
            <person name="Dimitrov K.M."/>
            <person name="Suarez D.L."/>
            <person name="Swayne D.E."/>
        </authorList>
    </citation>
    <scope>NUCLEOTIDE SEQUENCE</scope>
    <source>
        <strain evidence="1">CCUG 4441</strain>
    </source>
</reference>